<accession>A0A261VMY9</accession>
<dbReference type="EMBL" id="NEVU01000002">
    <property type="protein sequence ID" value="OZI74573.1"/>
    <property type="molecule type" value="Genomic_DNA"/>
</dbReference>
<name>A0A261VMY9_9BORD</name>
<protein>
    <submittedName>
        <fullName evidence="1">Uncharacterized protein</fullName>
    </submittedName>
</protein>
<dbReference type="AlphaFoldDB" id="A0A261VMY9"/>
<evidence type="ECO:0000313" key="2">
    <source>
        <dbReference type="Proteomes" id="UP000216429"/>
    </source>
</evidence>
<comment type="caution">
    <text evidence="1">The sequence shown here is derived from an EMBL/GenBank/DDBJ whole genome shotgun (WGS) entry which is preliminary data.</text>
</comment>
<reference evidence="2" key="1">
    <citation type="submission" date="2017-05" db="EMBL/GenBank/DDBJ databases">
        <title>Complete and WGS of Bordetella genogroups.</title>
        <authorList>
            <person name="Spilker T."/>
            <person name="Lipuma J."/>
        </authorList>
    </citation>
    <scope>NUCLEOTIDE SEQUENCE [LARGE SCALE GENOMIC DNA]</scope>
    <source>
        <strain evidence="2">AU6712</strain>
    </source>
</reference>
<gene>
    <name evidence="1" type="ORF">CAL22_08935</name>
</gene>
<organism evidence="1 2">
    <name type="scientific">Bordetella genomosp. 12</name>
    <dbReference type="NCBI Taxonomy" id="463035"/>
    <lineage>
        <taxon>Bacteria</taxon>
        <taxon>Pseudomonadati</taxon>
        <taxon>Pseudomonadota</taxon>
        <taxon>Betaproteobacteria</taxon>
        <taxon>Burkholderiales</taxon>
        <taxon>Alcaligenaceae</taxon>
        <taxon>Bordetella</taxon>
    </lineage>
</organism>
<dbReference type="Proteomes" id="UP000216429">
    <property type="component" value="Unassembled WGS sequence"/>
</dbReference>
<evidence type="ECO:0000313" key="1">
    <source>
        <dbReference type="EMBL" id="OZI74573.1"/>
    </source>
</evidence>
<keyword evidence="2" id="KW-1185">Reference proteome</keyword>
<proteinExistence type="predicted"/>
<sequence length="198" mass="22843">MPAASLPEGPRTMARPSKYQPGFAEQAAKLCKLGASDEQIAWFFDVTLADIALWAWQHEEFFQAITPNDERRRQWAEADRLSRSLVSAYRRARRVRNPTERIANSVRARMWAALKGKTSGACLSRLGYSLEDLRAHLERRFQQGMTWENYGKWHIDHIRPCASFDLTDAQQFAECWSLENLQPLWAAENVRKGARYVA</sequence>